<comment type="subunit">
    <text evidence="4">Homotrimer.</text>
</comment>
<evidence type="ECO:0000256" key="6">
    <source>
        <dbReference type="ARBA" id="ARBA00023239"/>
    </source>
</evidence>
<evidence type="ECO:0000256" key="8">
    <source>
        <dbReference type="ARBA" id="ARBA00023277"/>
    </source>
</evidence>
<comment type="caution">
    <text evidence="9">The sequence shown here is derived from an EMBL/GenBank/DDBJ whole genome shotgun (WGS) entry which is preliminary data.</text>
</comment>
<dbReference type="NCBIfam" id="NF004325">
    <property type="entry name" value="PRK05718.1"/>
    <property type="match status" value="1"/>
</dbReference>
<dbReference type="SUPFAM" id="SSF54593">
    <property type="entry name" value="Glyoxalase/Bleomycin resistance protein/Dihydroxybiphenyl dioxygenase"/>
    <property type="match status" value="1"/>
</dbReference>
<evidence type="ECO:0000256" key="1">
    <source>
        <dbReference type="ARBA" id="ARBA00000654"/>
    </source>
</evidence>
<proteinExistence type="inferred from homology"/>
<evidence type="ECO:0000256" key="4">
    <source>
        <dbReference type="ARBA" id="ARBA00011233"/>
    </source>
</evidence>
<dbReference type="InterPro" id="IPR013785">
    <property type="entry name" value="Aldolase_TIM"/>
</dbReference>
<protein>
    <recommendedName>
        <fullName evidence="5">2-dehydro-3-deoxy-phosphogluconate aldolase</fullName>
        <ecNumber evidence="5">4.1.2.14</ecNumber>
    </recommendedName>
</protein>
<dbReference type="InterPro" id="IPR029068">
    <property type="entry name" value="Glyas_Bleomycin-R_OHBP_Dase"/>
</dbReference>
<dbReference type="PROSITE" id="PS00160">
    <property type="entry name" value="ALDOLASE_KDPG_KHG_2"/>
    <property type="match status" value="1"/>
</dbReference>
<dbReference type="AlphaFoldDB" id="A0A9D1PAK7"/>
<evidence type="ECO:0000313" key="9">
    <source>
        <dbReference type="EMBL" id="HIV28925.1"/>
    </source>
</evidence>
<organism evidence="9 10">
    <name type="scientific">Candidatus Ornithocaccomicrobium faecavium</name>
    <dbReference type="NCBI Taxonomy" id="2840890"/>
    <lineage>
        <taxon>Bacteria</taxon>
        <taxon>Bacillati</taxon>
        <taxon>Bacillota</taxon>
        <taxon>Clostridia</taxon>
        <taxon>Candidatus Ornithocaccomicrobium</taxon>
    </lineage>
</organism>
<keyword evidence="8" id="KW-0119">Carbohydrate metabolism</keyword>
<comment type="similarity">
    <text evidence="3">Belongs to the KHG/KDPG aldolase family.</text>
</comment>
<dbReference type="GO" id="GO:0008675">
    <property type="term" value="F:2-dehydro-3-deoxy-phosphogluconate aldolase activity"/>
    <property type="evidence" value="ECO:0007669"/>
    <property type="project" value="UniProtKB-EC"/>
</dbReference>
<gene>
    <name evidence="9" type="primary">eda</name>
    <name evidence="9" type="ORF">IAA64_13260</name>
</gene>
<dbReference type="CDD" id="cd00452">
    <property type="entry name" value="KDPG_aldolase"/>
    <property type="match status" value="1"/>
</dbReference>
<dbReference type="PROSITE" id="PS00159">
    <property type="entry name" value="ALDOLASE_KDPG_KHG_1"/>
    <property type="match status" value="1"/>
</dbReference>
<evidence type="ECO:0000313" key="10">
    <source>
        <dbReference type="Proteomes" id="UP000886884"/>
    </source>
</evidence>
<dbReference type="PANTHER" id="PTHR30246:SF1">
    <property type="entry name" value="2-DEHYDRO-3-DEOXY-6-PHOSPHOGALACTONATE ALDOLASE-RELATED"/>
    <property type="match status" value="1"/>
</dbReference>
<name>A0A9D1PAK7_9FIRM</name>
<comment type="catalytic activity">
    <reaction evidence="1">
        <text>2-dehydro-3-deoxy-6-phospho-D-gluconate = D-glyceraldehyde 3-phosphate + pyruvate</text>
        <dbReference type="Rhea" id="RHEA:17089"/>
        <dbReference type="ChEBI" id="CHEBI:15361"/>
        <dbReference type="ChEBI" id="CHEBI:57569"/>
        <dbReference type="ChEBI" id="CHEBI:59776"/>
        <dbReference type="EC" id="4.1.2.14"/>
    </reaction>
</comment>
<evidence type="ECO:0000256" key="3">
    <source>
        <dbReference type="ARBA" id="ARBA00006906"/>
    </source>
</evidence>
<keyword evidence="6 9" id="KW-0456">Lyase</keyword>
<dbReference type="EC" id="4.1.2.14" evidence="5"/>
<keyword evidence="7" id="KW-0704">Schiff base</keyword>
<dbReference type="Proteomes" id="UP000886884">
    <property type="component" value="Unassembled WGS sequence"/>
</dbReference>
<dbReference type="InterPro" id="IPR000887">
    <property type="entry name" value="Aldlse_KDPG_KHG"/>
</dbReference>
<dbReference type="InterPro" id="IPR031337">
    <property type="entry name" value="KDPG/KHG_AS_1"/>
</dbReference>
<dbReference type="Pfam" id="PF01081">
    <property type="entry name" value="Aldolase"/>
    <property type="match status" value="1"/>
</dbReference>
<dbReference type="InterPro" id="IPR031338">
    <property type="entry name" value="KDPG/KHG_AS_2"/>
</dbReference>
<sequence length="318" mass="34066">MLDTLKLAGLVPVIKVKRAEDAVPLCRALAEGGLPVAEITFRTDAAEEAIRRVHDELPEVILGAGTVLTTEQVDRAVAAGASYIVSPGINPQVVRHCQEKGVPVLPGCANPTDIETALSLGLETVKFFPAEALGGLKMIKALAGPYPNVRFVPTGGVNEKNLVEYLSFPKIAACGGSWMAPDDAIAAQDWPRICALASAAVKNLLNMKLAHVAVNCADDEEARDVANLLCAILGGAPEERTKSFFATPSFEIMKYNGRGTKGHIAISTPNLERAIWHMRRRGFEFDFSDATYTADGRAKLVYFAKEIGGFAVHLLLAE</sequence>
<reference evidence="9" key="2">
    <citation type="journal article" date="2021" name="PeerJ">
        <title>Extensive microbial diversity within the chicken gut microbiome revealed by metagenomics and culture.</title>
        <authorList>
            <person name="Gilroy R."/>
            <person name="Ravi A."/>
            <person name="Getino M."/>
            <person name="Pursley I."/>
            <person name="Horton D.L."/>
            <person name="Alikhan N.F."/>
            <person name="Baker D."/>
            <person name="Gharbi K."/>
            <person name="Hall N."/>
            <person name="Watson M."/>
            <person name="Adriaenssens E.M."/>
            <person name="Foster-Nyarko E."/>
            <person name="Jarju S."/>
            <person name="Secka A."/>
            <person name="Antonio M."/>
            <person name="Oren A."/>
            <person name="Chaudhuri R.R."/>
            <person name="La Ragione R."/>
            <person name="Hildebrand F."/>
            <person name="Pallen M.J."/>
        </authorList>
    </citation>
    <scope>NUCLEOTIDE SEQUENCE</scope>
    <source>
        <strain evidence="9">CHK183-6373</strain>
    </source>
</reference>
<dbReference type="NCBIfam" id="TIGR01182">
    <property type="entry name" value="eda"/>
    <property type="match status" value="1"/>
</dbReference>
<reference evidence="9" key="1">
    <citation type="submission" date="2020-10" db="EMBL/GenBank/DDBJ databases">
        <authorList>
            <person name="Gilroy R."/>
        </authorList>
    </citation>
    <scope>NUCLEOTIDE SEQUENCE</scope>
    <source>
        <strain evidence="9">CHK183-6373</strain>
    </source>
</reference>
<dbReference type="SUPFAM" id="SSF51569">
    <property type="entry name" value="Aldolase"/>
    <property type="match status" value="1"/>
</dbReference>
<dbReference type="Gene3D" id="3.20.20.70">
    <property type="entry name" value="Aldolase class I"/>
    <property type="match status" value="1"/>
</dbReference>
<evidence type="ECO:0000256" key="7">
    <source>
        <dbReference type="ARBA" id="ARBA00023270"/>
    </source>
</evidence>
<comment type="pathway">
    <text evidence="2">Carbohydrate acid metabolism; 2-dehydro-3-deoxy-D-gluconate degradation; D-glyceraldehyde 3-phosphate and pyruvate from 2-dehydro-3-deoxy-D-gluconate: step 2/2.</text>
</comment>
<dbReference type="EMBL" id="DVOT01000243">
    <property type="protein sequence ID" value="HIV28925.1"/>
    <property type="molecule type" value="Genomic_DNA"/>
</dbReference>
<evidence type="ECO:0000256" key="2">
    <source>
        <dbReference type="ARBA" id="ARBA00004736"/>
    </source>
</evidence>
<dbReference type="PANTHER" id="PTHR30246">
    <property type="entry name" value="2-KETO-3-DEOXY-6-PHOSPHOGLUCONATE ALDOLASE"/>
    <property type="match status" value="1"/>
</dbReference>
<evidence type="ECO:0000256" key="5">
    <source>
        <dbReference type="ARBA" id="ARBA00013063"/>
    </source>
</evidence>
<accession>A0A9D1PAK7</accession>